<keyword evidence="12" id="KW-1185">Reference proteome</keyword>
<feature type="chain" id="PRO_5039432233" evidence="9">
    <location>
        <begin position="21"/>
        <end position="260"/>
    </location>
</feature>
<feature type="domain" description="ABC transmembrane type-1" evidence="10">
    <location>
        <begin position="58"/>
        <end position="246"/>
    </location>
</feature>
<evidence type="ECO:0000256" key="2">
    <source>
        <dbReference type="ARBA" id="ARBA00022448"/>
    </source>
</evidence>
<dbReference type="PANTHER" id="PTHR43357">
    <property type="entry name" value="INNER MEMBRANE ABC TRANSPORTER PERMEASE PROTEIN YDCV"/>
    <property type="match status" value="1"/>
</dbReference>
<feature type="transmembrane region" description="Helical" evidence="8">
    <location>
        <begin position="186"/>
        <end position="217"/>
    </location>
</feature>
<evidence type="ECO:0000256" key="1">
    <source>
        <dbReference type="ARBA" id="ARBA00004429"/>
    </source>
</evidence>
<feature type="transmembrane region" description="Helical" evidence="8">
    <location>
        <begin position="62"/>
        <end position="84"/>
    </location>
</feature>
<proteinExistence type="inferred from homology"/>
<dbReference type="AlphaFoldDB" id="A0A1H2T043"/>
<keyword evidence="9" id="KW-0732">Signal</keyword>
<dbReference type="Proteomes" id="UP000199488">
    <property type="component" value="Unassembled WGS sequence"/>
</dbReference>
<dbReference type="RefSeq" id="WP_091612389.1">
    <property type="nucleotide sequence ID" value="NZ_FNNC01000002.1"/>
</dbReference>
<evidence type="ECO:0000256" key="5">
    <source>
        <dbReference type="ARBA" id="ARBA00022692"/>
    </source>
</evidence>
<dbReference type="GO" id="GO:0055085">
    <property type="term" value="P:transmembrane transport"/>
    <property type="evidence" value="ECO:0007669"/>
    <property type="project" value="InterPro"/>
</dbReference>
<evidence type="ECO:0000256" key="7">
    <source>
        <dbReference type="ARBA" id="ARBA00023136"/>
    </source>
</evidence>
<evidence type="ECO:0000313" key="11">
    <source>
        <dbReference type="EMBL" id="SDW37211.1"/>
    </source>
</evidence>
<comment type="similarity">
    <text evidence="8">Belongs to the binding-protein-dependent transport system permease family.</text>
</comment>
<dbReference type="PANTHER" id="PTHR43357:SF4">
    <property type="entry name" value="INNER MEMBRANE ABC TRANSPORTER PERMEASE PROTEIN YDCV"/>
    <property type="match status" value="1"/>
</dbReference>
<evidence type="ECO:0000256" key="4">
    <source>
        <dbReference type="ARBA" id="ARBA00022519"/>
    </source>
</evidence>
<dbReference type="Pfam" id="PF00528">
    <property type="entry name" value="BPD_transp_1"/>
    <property type="match status" value="1"/>
</dbReference>
<dbReference type="InterPro" id="IPR000515">
    <property type="entry name" value="MetI-like"/>
</dbReference>
<protein>
    <submittedName>
        <fullName evidence="11">Putative spermidine/putrescine transport system permease protein</fullName>
    </submittedName>
</protein>
<dbReference type="GO" id="GO:0005886">
    <property type="term" value="C:plasma membrane"/>
    <property type="evidence" value="ECO:0007669"/>
    <property type="project" value="UniProtKB-SubCell"/>
</dbReference>
<keyword evidence="4" id="KW-0997">Cell inner membrane</keyword>
<feature type="transmembrane region" description="Helical" evidence="8">
    <location>
        <begin position="96"/>
        <end position="119"/>
    </location>
</feature>
<organism evidence="11 12">
    <name type="scientific">Marinococcus luteus</name>
    <dbReference type="NCBI Taxonomy" id="1122204"/>
    <lineage>
        <taxon>Bacteria</taxon>
        <taxon>Bacillati</taxon>
        <taxon>Bacillota</taxon>
        <taxon>Bacilli</taxon>
        <taxon>Bacillales</taxon>
        <taxon>Bacillaceae</taxon>
        <taxon>Marinococcus</taxon>
    </lineage>
</organism>
<keyword evidence="2 8" id="KW-0813">Transport</keyword>
<feature type="transmembrane region" description="Helical" evidence="8">
    <location>
        <begin position="229"/>
        <end position="250"/>
    </location>
</feature>
<keyword evidence="3" id="KW-1003">Cell membrane</keyword>
<dbReference type="OrthoDB" id="9782004at2"/>
<evidence type="ECO:0000256" key="8">
    <source>
        <dbReference type="RuleBase" id="RU363032"/>
    </source>
</evidence>
<feature type="transmembrane region" description="Helical" evidence="8">
    <location>
        <begin position="125"/>
        <end position="145"/>
    </location>
</feature>
<sequence length="260" mass="27854">MKRKAAAAAFALCFAVPLLALVVQSFAAEWPFGEIWPLVWTLDGWRVPFGDPLLAEAWGRTILIALCVAALNLVIGIPAAKALVVREFRGKELIDAMLLVPVLLPITALAVGLHIFALQSGTANTWYGVAFFHLLPTLPYTIRIIRAGYERVGRSQYEQSRSLGGGAAARFLLIELPQMTASVRTAVFFAVVISVSQFALTVIIGGGTVTTMAVLYYPYTNSAAPSAVSAFSLMTAALPAAAALFADVVLRVSTKILKSW</sequence>
<keyword evidence="5 8" id="KW-0812">Transmembrane</keyword>
<gene>
    <name evidence="11" type="ORF">SAMN05421781_1178</name>
</gene>
<accession>A0A1H2T043</accession>
<evidence type="ECO:0000256" key="6">
    <source>
        <dbReference type="ARBA" id="ARBA00022989"/>
    </source>
</evidence>
<feature type="signal peptide" evidence="9">
    <location>
        <begin position="1"/>
        <end position="20"/>
    </location>
</feature>
<name>A0A1H2T043_9BACI</name>
<evidence type="ECO:0000256" key="9">
    <source>
        <dbReference type="SAM" id="SignalP"/>
    </source>
</evidence>
<dbReference type="STRING" id="1122204.SAMN05421781_1178"/>
<comment type="subcellular location">
    <subcellularLocation>
        <location evidence="1">Cell inner membrane</location>
        <topology evidence="1">Multi-pass membrane protein</topology>
    </subcellularLocation>
    <subcellularLocation>
        <location evidence="8">Cell membrane</location>
        <topology evidence="8">Multi-pass membrane protein</topology>
    </subcellularLocation>
</comment>
<evidence type="ECO:0000313" key="12">
    <source>
        <dbReference type="Proteomes" id="UP000199488"/>
    </source>
</evidence>
<keyword evidence="6 8" id="KW-1133">Transmembrane helix</keyword>
<dbReference type="Gene3D" id="1.10.3720.10">
    <property type="entry name" value="MetI-like"/>
    <property type="match status" value="1"/>
</dbReference>
<dbReference type="InterPro" id="IPR035906">
    <property type="entry name" value="MetI-like_sf"/>
</dbReference>
<dbReference type="EMBL" id="FNNC01000002">
    <property type="protein sequence ID" value="SDW37211.1"/>
    <property type="molecule type" value="Genomic_DNA"/>
</dbReference>
<keyword evidence="7 8" id="KW-0472">Membrane</keyword>
<evidence type="ECO:0000256" key="3">
    <source>
        <dbReference type="ARBA" id="ARBA00022475"/>
    </source>
</evidence>
<dbReference type="CDD" id="cd06261">
    <property type="entry name" value="TM_PBP2"/>
    <property type="match status" value="1"/>
</dbReference>
<reference evidence="11 12" key="1">
    <citation type="submission" date="2016-10" db="EMBL/GenBank/DDBJ databases">
        <authorList>
            <person name="de Groot N.N."/>
        </authorList>
    </citation>
    <scope>NUCLEOTIDE SEQUENCE [LARGE SCALE GENOMIC DNA]</scope>
    <source>
        <strain evidence="11 12">DSM 23126</strain>
    </source>
</reference>
<dbReference type="PROSITE" id="PS50928">
    <property type="entry name" value="ABC_TM1"/>
    <property type="match status" value="1"/>
</dbReference>
<dbReference type="SUPFAM" id="SSF161098">
    <property type="entry name" value="MetI-like"/>
    <property type="match status" value="1"/>
</dbReference>
<evidence type="ECO:0000259" key="10">
    <source>
        <dbReference type="PROSITE" id="PS50928"/>
    </source>
</evidence>